<dbReference type="Proteomes" id="UP000271624">
    <property type="component" value="Unassembled WGS sequence"/>
</dbReference>
<name>A0A433VBC2_9CYAN</name>
<dbReference type="Gene3D" id="1.10.10.60">
    <property type="entry name" value="Homeodomain-like"/>
    <property type="match status" value="1"/>
</dbReference>
<evidence type="ECO:0000256" key="3">
    <source>
        <dbReference type="ARBA" id="ARBA00023163"/>
    </source>
</evidence>
<reference evidence="6" key="2">
    <citation type="journal article" date="2019" name="Genome Biol. Evol.">
        <title>Day and night: Metabolic profiles and evolutionary relationships of six axenic non-marine cyanobacteria.</title>
        <authorList>
            <person name="Will S.E."/>
            <person name="Henke P."/>
            <person name="Boedeker C."/>
            <person name="Huang S."/>
            <person name="Brinkmann H."/>
            <person name="Rohde M."/>
            <person name="Jarek M."/>
            <person name="Friedl T."/>
            <person name="Seufert S."/>
            <person name="Schumacher M."/>
            <person name="Overmann J."/>
            <person name="Neumann-Schaal M."/>
            <person name="Petersen J."/>
        </authorList>
    </citation>
    <scope>NUCLEOTIDE SEQUENCE [LARGE SCALE GENOMIC DNA]</scope>
    <source>
        <strain evidence="6">PCC 7102</strain>
    </source>
</reference>
<evidence type="ECO:0000256" key="2">
    <source>
        <dbReference type="ARBA" id="ARBA00023125"/>
    </source>
</evidence>
<dbReference type="InterPro" id="IPR011075">
    <property type="entry name" value="TetR_C"/>
</dbReference>
<dbReference type="InterPro" id="IPR050109">
    <property type="entry name" value="HTH-type_TetR-like_transc_reg"/>
</dbReference>
<comment type="caution">
    <text evidence="6">The sequence shown here is derived from an EMBL/GenBank/DDBJ whole genome shotgun (WGS) entry which is preliminary data.</text>
</comment>
<keyword evidence="1" id="KW-0805">Transcription regulation</keyword>
<evidence type="ECO:0000256" key="1">
    <source>
        <dbReference type="ARBA" id="ARBA00023015"/>
    </source>
</evidence>
<gene>
    <name evidence="6" type="ORF">DSM106972_050440</name>
</gene>
<dbReference type="GO" id="GO:0000976">
    <property type="term" value="F:transcription cis-regulatory region binding"/>
    <property type="evidence" value="ECO:0007669"/>
    <property type="project" value="TreeGrafter"/>
</dbReference>
<dbReference type="SUPFAM" id="SSF46689">
    <property type="entry name" value="Homeodomain-like"/>
    <property type="match status" value="1"/>
</dbReference>
<evidence type="ECO:0000313" key="6">
    <source>
        <dbReference type="EMBL" id="RUT03405.1"/>
    </source>
</evidence>
<dbReference type="EMBL" id="RSCL01000013">
    <property type="protein sequence ID" value="RUT03405.1"/>
    <property type="molecule type" value="Genomic_DNA"/>
</dbReference>
<evidence type="ECO:0000313" key="7">
    <source>
        <dbReference type="Proteomes" id="UP000271624"/>
    </source>
</evidence>
<dbReference type="SUPFAM" id="SSF48498">
    <property type="entry name" value="Tetracyclin repressor-like, C-terminal domain"/>
    <property type="match status" value="1"/>
</dbReference>
<keyword evidence="2 4" id="KW-0238">DNA-binding</keyword>
<dbReference type="PANTHER" id="PTHR30055">
    <property type="entry name" value="HTH-TYPE TRANSCRIPTIONAL REGULATOR RUTR"/>
    <property type="match status" value="1"/>
</dbReference>
<sequence length="199" mass="22082">MTDEIKPNKRSGRPRSEQSKEAILNTTWKLLQAGTVKDLSIEAIAREAGVGKTTIYRWWSSKAAVIVDAFMAQVEPEIPATEVESAIVALKEQVTLLIKAFRGDNGRIVAEIIAEGQASSEALKSFRDRFILPRREAASSLIEKGIKLGEFDESLNPELALDVLYGSLYYRLMVGHLPIDDDFAEHLPDVVMKGLAKRN</sequence>
<dbReference type="OrthoDB" id="9796019at2"/>
<feature type="domain" description="HTH tetR-type" evidence="5">
    <location>
        <begin position="17"/>
        <end position="77"/>
    </location>
</feature>
<feature type="DNA-binding region" description="H-T-H motif" evidence="4">
    <location>
        <begin position="40"/>
        <end position="59"/>
    </location>
</feature>
<reference evidence="6" key="1">
    <citation type="submission" date="2018-12" db="EMBL/GenBank/DDBJ databases">
        <authorList>
            <person name="Will S."/>
            <person name="Neumann-Schaal M."/>
            <person name="Henke P."/>
        </authorList>
    </citation>
    <scope>NUCLEOTIDE SEQUENCE</scope>
    <source>
        <strain evidence="6">PCC 7102</strain>
    </source>
</reference>
<dbReference type="PANTHER" id="PTHR30055:SF148">
    <property type="entry name" value="TETR-FAMILY TRANSCRIPTIONAL REGULATOR"/>
    <property type="match status" value="1"/>
</dbReference>
<protein>
    <submittedName>
        <fullName evidence="6">TetR family transcriptional regulator</fullName>
    </submittedName>
</protein>
<dbReference type="AlphaFoldDB" id="A0A433VBC2"/>
<dbReference type="InterPro" id="IPR009057">
    <property type="entry name" value="Homeodomain-like_sf"/>
</dbReference>
<dbReference type="Pfam" id="PF16859">
    <property type="entry name" value="TetR_C_11"/>
    <property type="match status" value="1"/>
</dbReference>
<dbReference type="InterPro" id="IPR036271">
    <property type="entry name" value="Tet_transcr_reg_TetR-rel_C_sf"/>
</dbReference>
<keyword evidence="7" id="KW-1185">Reference proteome</keyword>
<dbReference type="Pfam" id="PF00440">
    <property type="entry name" value="TetR_N"/>
    <property type="match status" value="1"/>
</dbReference>
<dbReference type="RefSeq" id="WP_127083381.1">
    <property type="nucleotide sequence ID" value="NZ_RSCL01000013.1"/>
</dbReference>
<evidence type="ECO:0000259" key="5">
    <source>
        <dbReference type="PROSITE" id="PS50977"/>
    </source>
</evidence>
<evidence type="ECO:0000256" key="4">
    <source>
        <dbReference type="PROSITE-ProRule" id="PRU00335"/>
    </source>
</evidence>
<proteinExistence type="predicted"/>
<dbReference type="InterPro" id="IPR001647">
    <property type="entry name" value="HTH_TetR"/>
</dbReference>
<keyword evidence="3" id="KW-0804">Transcription</keyword>
<dbReference type="Gene3D" id="1.10.357.10">
    <property type="entry name" value="Tetracycline Repressor, domain 2"/>
    <property type="match status" value="1"/>
</dbReference>
<dbReference type="PROSITE" id="PS50977">
    <property type="entry name" value="HTH_TETR_2"/>
    <property type="match status" value="1"/>
</dbReference>
<organism evidence="6 7">
    <name type="scientific">Dulcicalothrix desertica PCC 7102</name>
    <dbReference type="NCBI Taxonomy" id="232991"/>
    <lineage>
        <taxon>Bacteria</taxon>
        <taxon>Bacillati</taxon>
        <taxon>Cyanobacteriota</taxon>
        <taxon>Cyanophyceae</taxon>
        <taxon>Nostocales</taxon>
        <taxon>Calotrichaceae</taxon>
        <taxon>Dulcicalothrix</taxon>
    </lineage>
</organism>
<dbReference type="GO" id="GO:0003700">
    <property type="term" value="F:DNA-binding transcription factor activity"/>
    <property type="evidence" value="ECO:0007669"/>
    <property type="project" value="TreeGrafter"/>
</dbReference>
<accession>A0A433VBC2</accession>